<evidence type="ECO:0000313" key="2">
    <source>
        <dbReference type="Proteomes" id="UP000828390"/>
    </source>
</evidence>
<comment type="caution">
    <text evidence="1">The sequence shown here is derived from an EMBL/GenBank/DDBJ whole genome shotgun (WGS) entry which is preliminary data.</text>
</comment>
<protein>
    <submittedName>
        <fullName evidence="1">Uncharacterized protein</fullName>
    </submittedName>
</protein>
<reference evidence="1" key="2">
    <citation type="submission" date="2020-11" db="EMBL/GenBank/DDBJ databases">
        <authorList>
            <person name="McCartney M.A."/>
            <person name="Auch B."/>
            <person name="Kono T."/>
            <person name="Mallez S."/>
            <person name="Becker A."/>
            <person name="Gohl D.M."/>
            <person name="Silverstein K.A.T."/>
            <person name="Koren S."/>
            <person name="Bechman K.B."/>
            <person name="Herman A."/>
            <person name="Abrahante J.E."/>
            <person name="Garbe J."/>
        </authorList>
    </citation>
    <scope>NUCLEOTIDE SEQUENCE</scope>
    <source>
        <strain evidence="1">Duluth1</strain>
        <tissue evidence="1">Whole animal</tissue>
    </source>
</reference>
<name>A0A9D4L2S5_DREPO</name>
<accession>A0A9D4L2S5</accession>
<reference evidence="1" key="1">
    <citation type="journal article" date="2019" name="bioRxiv">
        <title>The Genome of the Zebra Mussel, Dreissena polymorpha: A Resource for Invasive Species Research.</title>
        <authorList>
            <person name="McCartney M.A."/>
            <person name="Auch B."/>
            <person name="Kono T."/>
            <person name="Mallez S."/>
            <person name="Zhang Y."/>
            <person name="Obille A."/>
            <person name="Becker A."/>
            <person name="Abrahante J.E."/>
            <person name="Garbe J."/>
            <person name="Badalamenti J.P."/>
            <person name="Herman A."/>
            <person name="Mangelson H."/>
            <person name="Liachko I."/>
            <person name="Sullivan S."/>
            <person name="Sone E.D."/>
            <person name="Koren S."/>
            <person name="Silverstein K.A.T."/>
            <person name="Beckman K.B."/>
            <person name="Gohl D.M."/>
        </authorList>
    </citation>
    <scope>NUCLEOTIDE SEQUENCE</scope>
    <source>
        <strain evidence="1">Duluth1</strain>
        <tissue evidence="1">Whole animal</tissue>
    </source>
</reference>
<organism evidence="1 2">
    <name type="scientific">Dreissena polymorpha</name>
    <name type="common">Zebra mussel</name>
    <name type="synonym">Mytilus polymorpha</name>
    <dbReference type="NCBI Taxonomy" id="45954"/>
    <lineage>
        <taxon>Eukaryota</taxon>
        <taxon>Metazoa</taxon>
        <taxon>Spiralia</taxon>
        <taxon>Lophotrochozoa</taxon>
        <taxon>Mollusca</taxon>
        <taxon>Bivalvia</taxon>
        <taxon>Autobranchia</taxon>
        <taxon>Heteroconchia</taxon>
        <taxon>Euheterodonta</taxon>
        <taxon>Imparidentia</taxon>
        <taxon>Neoheterodontei</taxon>
        <taxon>Myida</taxon>
        <taxon>Dreissenoidea</taxon>
        <taxon>Dreissenidae</taxon>
        <taxon>Dreissena</taxon>
    </lineage>
</organism>
<keyword evidence="2" id="KW-1185">Reference proteome</keyword>
<proteinExistence type="predicted"/>
<dbReference type="EMBL" id="JAIWYP010000003">
    <property type="protein sequence ID" value="KAH3850882.1"/>
    <property type="molecule type" value="Genomic_DNA"/>
</dbReference>
<sequence length="66" mass="7611">MESSVHLRPAKVGDEHFIYEDWVGFDMSRHKANVALDPKYLMVAVDENDEPVGMHLLYFSTNVRCV</sequence>
<evidence type="ECO:0000313" key="1">
    <source>
        <dbReference type="EMBL" id="KAH3850882.1"/>
    </source>
</evidence>
<gene>
    <name evidence="1" type="ORF">DPMN_093358</name>
</gene>
<dbReference type="Proteomes" id="UP000828390">
    <property type="component" value="Unassembled WGS sequence"/>
</dbReference>
<dbReference type="AlphaFoldDB" id="A0A9D4L2S5"/>